<dbReference type="InterPro" id="IPR034103">
    <property type="entry name" value="Lsm8"/>
</dbReference>
<evidence type="ECO:0000256" key="3">
    <source>
        <dbReference type="ARBA" id="ARBA00022884"/>
    </source>
</evidence>
<dbReference type="Proteomes" id="UP001433268">
    <property type="component" value="Unassembled WGS sequence"/>
</dbReference>
<feature type="domain" description="Sm" evidence="8">
    <location>
        <begin position="15"/>
        <end position="87"/>
    </location>
</feature>
<dbReference type="PANTHER" id="PTHR15588">
    <property type="entry name" value="LSM1"/>
    <property type="match status" value="1"/>
</dbReference>
<dbReference type="CDD" id="cd01727">
    <property type="entry name" value="LSm8"/>
    <property type="match status" value="1"/>
</dbReference>
<evidence type="ECO:0000313" key="10">
    <source>
        <dbReference type="Proteomes" id="UP001433268"/>
    </source>
</evidence>
<comment type="similarity">
    <text evidence="7">Belongs to the snRNP Sm proteins family.</text>
</comment>
<keyword evidence="10" id="KW-1185">Reference proteome</keyword>
<dbReference type="InterPro" id="IPR010920">
    <property type="entry name" value="LSM_dom_sf"/>
</dbReference>
<evidence type="ECO:0000256" key="1">
    <source>
        <dbReference type="ARBA" id="ARBA00004123"/>
    </source>
</evidence>
<dbReference type="Pfam" id="PF01423">
    <property type="entry name" value="LSM"/>
    <property type="match status" value="1"/>
</dbReference>
<dbReference type="PANTHER" id="PTHR15588:SF9">
    <property type="entry name" value="U6 SNRNA-ASSOCIATED SM-LIKE PROTEIN LSM8"/>
    <property type="match status" value="1"/>
</dbReference>
<comment type="subcellular location">
    <subcellularLocation>
        <location evidence="1 7">Nucleus</location>
    </subcellularLocation>
</comment>
<name>A0ABR1WQ07_9PEZI</name>
<dbReference type="SUPFAM" id="SSF50182">
    <property type="entry name" value="Sm-like ribonucleoproteins"/>
    <property type="match status" value="1"/>
</dbReference>
<dbReference type="InterPro" id="IPR001163">
    <property type="entry name" value="Sm_dom_euk/arc"/>
</dbReference>
<accession>A0ABR1WQ07</accession>
<keyword evidence="6 7" id="KW-0687">Ribonucleoprotein</keyword>
<dbReference type="RefSeq" id="XP_066670128.1">
    <property type="nucleotide sequence ID" value="XM_066811205.1"/>
</dbReference>
<proteinExistence type="inferred from homology"/>
<keyword evidence="4 7" id="KW-0508">mRNA splicing</keyword>
<keyword evidence="2 7" id="KW-0747">Spliceosome</keyword>
<dbReference type="SMART" id="SM00651">
    <property type="entry name" value="Sm"/>
    <property type="match status" value="1"/>
</dbReference>
<gene>
    <name evidence="7" type="primary">LSM8</name>
    <name evidence="9" type="ORF">PG997_006890</name>
</gene>
<comment type="caution">
    <text evidence="9">The sequence shown here is derived from an EMBL/GenBank/DDBJ whole genome shotgun (WGS) entry which is preliminary data.</text>
</comment>
<dbReference type="Gene3D" id="2.30.30.100">
    <property type="match status" value="1"/>
</dbReference>
<evidence type="ECO:0000256" key="6">
    <source>
        <dbReference type="ARBA" id="ARBA00023274"/>
    </source>
</evidence>
<keyword evidence="5 7" id="KW-0539">Nucleus</keyword>
<keyword evidence="3 7" id="KW-0694">RNA-binding</keyword>
<keyword evidence="7" id="KW-0507">mRNA processing</keyword>
<sequence length="112" mass="12182">INKSTCRSHPILTHGDSDSLVEKVCVMTADSRILVGELSSYDTQTNLVLLKAVERVIRSQDDDEPSSEVPMGGLYIVRGDNVCTIGLVVEDLDNSIDWTKVKGEAIGGIKHI</sequence>
<dbReference type="EMBL" id="JAQQWN010000005">
    <property type="protein sequence ID" value="KAK8085619.1"/>
    <property type="molecule type" value="Genomic_DNA"/>
</dbReference>
<evidence type="ECO:0000256" key="5">
    <source>
        <dbReference type="ARBA" id="ARBA00023242"/>
    </source>
</evidence>
<evidence type="ECO:0000256" key="2">
    <source>
        <dbReference type="ARBA" id="ARBA00022728"/>
    </source>
</evidence>
<comment type="subunit">
    <text evidence="7">LSm subunits form a heteromer with a doughnut shape.</text>
</comment>
<feature type="non-terminal residue" evidence="9">
    <location>
        <position position="1"/>
    </location>
</feature>
<dbReference type="GeneID" id="92044265"/>
<organism evidence="9 10">
    <name type="scientific">Apiospora hydei</name>
    <dbReference type="NCBI Taxonomy" id="1337664"/>
    <lineage>
        <taxon>Eukaryota</taxon>
        <taxon>Fungi</taxon>
        <taxon>Dikarya</taxon>
        <taxon>Ascomycota</taxon>
        <taxon>Pezizomycotina</taxon>
        <taxon>Sordariomycetes</taxon>
        <taxon>Xylariomycetidae</taxon>
        <taxon>Amphisphaeriales</taxon>
        <taxon>Apiosporaceae</taxon>
        <taxon>Apiospora</taxon>
    </lineage>
</organism>
<dbReference type="InterPro" id="IPR044642">
    <property type="entry name" value="PTHR15588"/>
</dbReference>
<evidence type="ECO:0000256" key="7">
    <source>
        <dbReference type="RuleBase" id="RU365048"/>
    </source>
</evidence>
<evidence type="ECO:0000313" key="9">
    <source>
        <dbReference type="EMBL" id="KAK8085619.1"/>
    </source>
</evidence>
<evidence type="ECO:0000256" key="4">
    <source>
        <dbReference type="ARBA" id="ARBA00023187"/>
    </source>
</evidence>
<reference evidence="9 10" key="1">
    <citation type="submission" date="2023-01" db="EMBL/GenBank/DDBJ databases">
        <title>Analysis of 21 Apiospora genomes using comparative genomics revels a genus with tremendous synthesis potential of carbohydrate active enzymes and secondary metabolites.</title>
        <authorList>
            <person name="Sorensen T."/>
        </authorList>
    </citation>
    <scope>NUCLEOTIDE SEQUENCE [LARGE SCALE GENOMIC DNA]</scope>
    <source>
        <strain evidence="9 10">CBS 114990</strain>
    </source>
</reference>
<comment type="function">
    <text evidence="7">Plays role in pre-mRNA splicing as component of the U4/U6-U5 tri-snRNP complex that is involved in spliceosome assembly, and as component of the precatalytic spliceosome (spliceosome B complex). The heptameric LSM2-8 complex binds specifically to the 3'-terminal U-tract of U6 snRNA.</text>
</comment>
<protein>
    <recommendedName>
        <fullName evidence="7">LSM2-LSM8 complex subunit LSM8</fullName>
    </recommendedName>
</protein>
<evidence type="ECO:0000259" key="8">
    <source>
        <dbReference type="SMART" id="SM00651"/>
    </source>
</evidence>